<evidence type="ECO:0000259" key="1">
    <source>
        <dbReference type="Pfam" id="PF00534"/>
    </source>
</evidence>
<dbReference type="EMBL" id="NRSD01000009">
    <property type="protein sequence ID" value="MBK1645092.1"/>
    <property type="molecule type" value="Genomic_DNA"/>
</dbReference>
<dbReference type="SUPFAM" id="SSF53756">
    <property type="entry name" value="UDP-Glycosyltransferase/glycogen phosphorylase"/>
    <property type="match status" value="1"/>
</dbReference>
<dbReference type="RefSeq" id="WP_200387899.1">
    <property type="nucleotide sequence ID" value="NZ_NRSD01000009.1"/>
</dbReference>
<evidence type="ECO:0000259" key="2">
    <source>
        <dbReference type="Pfam" id="PF13439"/>
    </source>
</evidence>
<reference evidence="3 4" key="1">
    <citation type="journal article" date="2020" name="Microorganisms">
        <title>Osmotic Adaptation and Compatible Solute Biosynthesis of Phototrophic Bacteria as Revealed from Genome Analyses.</title>
        <authorList>
            <person name="Imhoff J.F."/>
            <person name="Rahn T."/>
            <person name="Kunzel S."/>
            <person name="Keller A."/>
            <person name="Neulinger S.C."/>
        </authorList>
    </citation>
    <scope>NUCLEOTIDE SEQUENCE [LARGE SCALE GENOMIC DNA]</scope>
    <source>
        <strain evidence="3 4">DSM 21303</strain>
    </source>
</reference>
<proteinExistence type="predicted"/>
<name>A0A9X1B8R9_9GAMM</name>
<evidence type="ECO:0000313" key="4">
    <source>
        <dbReference type="Proteomes" id="UP001138802"/>
    </source>
</evidence>
<feature type="domain" description="Glycosyltransferase subfamily 4-like N-terminal" evidence="2">
    <location>
        <begin position="15"/>
        <end position="210"/>
    </location>
</feature>
<sequence length="408" mass="45619">MMTVLHVTSYGELYGANRSLLDLVDGLRDHGVRSIVLVPCEGGLTATCQRHGIEYLVWPFETWVNSPPRYDVLDLNGISSYRRLLRLAGWSLLNFRQRMSRGRGLSAKRLRNERQSRFLARSFSRSTIDLVHTHSAVNPFGSLLARDLSLPHVWHLREFVDLHYRYQFDLGKGRALARIKQSSAVICISNAISNYYFGDKRNVSVVYNGVLRLARFQELLAHAGKGSKPQPGVFAIVGLLHAAKQQSEAIKALSLVSKKHPSVRLLIAGDGSDESLLRSLAAELGVDKKVDFLGYVSNPFEVYKQASAVLMCSRYEAMGRVTAEAMAAWRPVIGFDQAGTAELIQHGFSGLLYRDGPEELAKCMADLIENPGLVLNISENAWNIAVTRHTIEKYSNSVYQVYRKVIEP</sequence>
<dbReference type="Pfam" id="PF13439">
    <property type="entry name" value="Glyco_transf_4"/>
    <property type="match status" value="1"/>
</dbReference>
<keyword evidence="4" id="KW-1185">Reference proteome</keyword>
<dbReference type="PANTHER" id="PTHR45947">
    <property type="entry name" value="SULFOQUINOVOSYL TRANSFERASE SQD2"/>
    <property type="match status" value="1"/>
</dbReference>
<dbReference type="CDD" id="cd03811">
    <property type="entry name" value="GT4_GT28_WabH-like"/>
    <property type="match status" value="1"/>
</dbReference>
<dbReference type="Proteomes" id="UP001138802">
    <property type="component" value="Unassembled WGS sequence"/>
</dbReference>
<dbReference type="Pfam" id="PF00534">
    <property type="entry name" value="Glycos_transf_1"/>
    <property type="match status" value="1"/>
</dbReference>
<dbReference type="InterPro" id="IPR050194">
    <property type="entry name" value="Glycosyltransferase_grp1"/>
</dbReference>
<dbReference type="InterPro" id="IPR001296">
    <property type="entry name" value="Glyco_trans_1"/>
</dbReference>
<protein>
    <recommendedName>
        <fullName evidence="5">Glycosyltransferase family 1 protein</fullName>
    </recommendedName>
</protein>
<comment type="caution">
    <text evidence="3">The sequence shown here is derived from an EMBL/GenBank/DDBJ whole genome shotgun (WGS) entry which is preliminary data.</text>
</comment>
<evidence type="ECO:0008006" key="5">
    <source>
        <dbReference type="Google" id="ProtNLM"/>
    </source>
</evidence>
<dbReference type="Gene3D" id="3.40.50.2000">
    <property type="entry name" value="Glycogen Phosphorylase B"/>
    <property type="match status" value="2"/>
</dbReference>
<dbReference type="InterPro" id="IPR028098">
    <property type="entry name" value="Glyco_trans_4-like_N"/>
</dbReference>
<feature type="domain" description="Glycosyl transferase family 1" evidence="1">
    <location>
        <begin position="225"/>
        <end position="381"/>
    </location>
</feature>
<dbReference type="GO" id="GO:0016757">
    <property type="term" value="F:glycosyltransferase activity"/>
    <property type="evidence" value="ECO:0007669"/>
    <property type="project" value="InterPro"/>
</dbReference>
<accession>A0A9X1B8R9</accession>
<dbReference type="AlphaFoldDB" id="A0A9X1B8R9"/>
<gene>
    <name evidence="3" type="ORF">CKO25_10590</name>
</gene>
<organism evidence="3 4">
    <name type="scientific">Thiocapsa imhoffii</name>
    <dbReference type="NCBI Taxonomy" id="382777"/>
    <lineage>
        <taxon>Bacteria</taxon>
        <taxon>Pseudomonadati</taxon>
        <taxon>Pseudomonadota</taxon>
        <taxon>Gammaproteobacteria</taxon>
        <taxon>Chromatiales</taxon>
        <taxon>Chromatiaceae</taxon>
        <taxon>Thiocapsa</taxon>
    </lineage>
</organism>
<evidence type="ECO:0000313" key="3">
    <source>
        <dbReference type="EMBL" id="MBK1645092.1"/>
    </source>
</evidence>
<dbReference type="PANTHER" id="PTHR45947:SF3">
    <property type="entry name" value="SULFOQUINOVOSYL TRANSFERASE SQD2"/>
    <property type="match status" value="1"/>
</dbReference>